<dbReference type="AlphaFoldDB" id="A6VM20"/>
<keyword evidence="4" id="KW-1185">Reference proteome</keyword>
<reference evidence="4" key="1">
    <citation type="journal article" date="2010" name="BMC Genomics">
        <title>A genomic perspective on the potential of Actinobacillus succinogenes for industrial succinate production.</title>
        <authorList>
            <person name="McKinlay J.B."/>
            <person name="Laivenieks M."/>
            <person name="Schindler B.D."/>
            <person name="McKinlay A.A."/>
            <person name="Siddaramappa S."/>
            <person name="Challacombe J.F."/>
            <person name="Lowry S.R."/>
            <person name="Clum A."/>
            <person name="Lapidus A.L."/>
            <person name="Burkhart K.B."/>
            <person name="Harkins V."/>
            <person name="Vieille C."/>
        </authorList>
    </citation>
    <scope>NUCLEOTIDE SEQUENCE [LARGE SCALE GENOMIC DNA]</scope>
    <source>
        <strain evidence="4">ATCC 55618 / DSM 22257 / CCUG 43843 / 130Z</strain>
    </source>
</reference>
<organism evidence="3 4">
    <name type="scientific">Actinobacillus succinogenes (strain ATCC 55618 / DSM 22257 / CCUG 43843 / 130Z)</name>
    <dbReference type="NCBI Taxonomy" id="339671"/>
    <lineage>
        <taxon>Bacteria</taxon>
        <taxon>Pseudomonadati</taxon>
        <taxon>Pseudomonadota</taxon>
        <taxon>Gammaproteobacteria</taxon>
        <taxon>Pasteurellales</taxon>
        <taxon>Pasteurellaceae</taxon>
        <taxon>Actinobacillus</taxon>
    </lineage>
</organism>
<sequence length="105" mass="12185">MKMSLQQRYKQAAKEARWALALTVLYLIGWCLCAYLPEGGKGPLGFPLWFELSCIYLPVLFMVVAYWLVKIVYQDINLEIEPKNTAKPDRTLNHSTKESVKEFEK</sequence>
<proteinExistence type="predicted"/>
<feature type="transmembrane region" description="Helical" evidence="2">
    <location>
        <begin position="20"/>
        <end position="37"/>
    </location>
</feature>
<evidence type="ECO:0000313" key="4">
    <source>
        <dbReference type="Proteomes" id="UP000001114"/>
    </source>
</evidence>
<dbReference type="EMBL" id="CP000746">
    <property type="protein sequence ID" value="ABR74017.1"/>
    <property type="molecule type" value="Genomic_DNA"/>
</dbReference>
<feature type="transmembrane region" description="Helical" evidence="2">
    <location>
        <begin position="49"/>
        <end position="69"/>
    </location>
</feature>
<dbReference type="PANTHER" id="PTHR39174:SF1">
    <property type="entry name" value="INNER MEMBRANE PROTEIN"/>
    <property type="match status" value="1"/>
</dbReference>
<dbReference type="eggNOG" id="COG3924">
    <property type="taxonomic scope" value="Bacteria"/>
</dbReference>
<evidence type="ECO:0000256" key="2">
    <source>
        <dbReference type="SAM" id="Phobius"/>
    </source>
</evidence>
<evidence type="ECO:0000313" key="3">
    <source>
        <dbReference type="EMBL" id="ABR74017.1"/>
    </source>
</evidence>
<protein>
    <submittedName>
        <fullName evidence="3">Uncharacterized protein</fullName>
    </submittedName>
</protein>
<dbReference type="PANTHER" id="PTHR39174">
    <property type="entry name" value="INNER MEMBRANE PROTEIN-RELATED"/>
    <property type="match status" value="1"/>
</dbReference>
<dbReference type="KEGG" id="asu:Asuc_0644"/>
<keyword evidence="2" id="KW-0812">Transmembrane</keyword>
<keyword evidence="2" id="KW-1133">Transmembrane helix</keyword>
<dbReference type="Proteomes" id="UP000001114">
    <property type="component" value="Chromosome"/>
</dbReference>
<dbReference type="Pfam" id="PF06196">
    <property type="entry name" value="DUF997"/>
    <property type="match status" value="1"/>
</dbReference>
<dbReference type="InterPro" id="IPR010398">
    <property type="entry name" value="DUF997"/>
</dbReference>
<dbReference type="HOGENOM" id="CLU_166678_1_1_6"/>
<accession>A6VM20</accession>
<gene>
    <name evidence="3" type="ordered locus">Asuc_0644</name>
</gene>
<name>A6VM20_ACTSZ</name>
<keyword evidence="2" id="KW-0472">Membrane</keyword>
<evidence type="ECO:0000256" key="1">
    <source>
        <dbReference type="SAM" id="MobiDB-lite"/>
    </source>
</evidence>
<dbReference type="STRING" id="339671.Asuc_0644"/>
<feature type="region of interest" description="Disordered" evidence="1">
    <location>
        <begin position="85"/>
        <end position="105"/>
    </location>
</feature>